<sequence length="106" mass="11222">MRSDHLSKHLKTHQTRKTGAVHMGGPGGTGGVVVGGVNVGVSLGMSEDVIQDQEEECEEGEENPDEFGGDSCDLAMSVDETDQDNDLSINETGMDAQEHNHQALTA</sequence>
<protein>
    <submittedName>
        <fullName evidence="2">Zinc finger transcription factor Sp1-4</fullName>
    </submittedName>
</protein>
<evidence type="ECO:0000256" key="1">
    <source>
        <dbReference type="SAM" id="MobiDB-lite"/>
    </source>
</evidence>
<name>A0A2R4FYD3_PHAOP</name>
<feature type="compositionally biased region" description="Basic and acidic residues" evidence="1">
    <location>
        <begin position="96"/>
        <end position="106"/>
    </location>
</feature>
<feature type="compositionally biased region" description="Acidic residues" evidence="1">
    <location>
        <begin position="52"/>
        <end position="68"/>
    </location>
</feature>
<organism evidence="2">
    <name type="scientific">Phalangium opilio</name>
    <name type="common">Brown Daddy-long-legs</name>
    <dbReference type="NCBI Taxonomy" id="118624"/>
    <lineage>
        <taxon>Eukaryota</taxon>
        <taxon>Metazoa</taxon>
        <taxon>Ecdysozoa</taxon>
        <taxon>Arthropoda</taxon>
        <taxon>Chelicerata</taxon>
        <taxon>Arachnida</taxon>
        <taxon>Opiliones</taxon>
        <taxon>Palpatores</taxon>
        <taxon>Phalangioidea</taxon>
        <taxon>Phalangiidae</taxon>
        <taxon>Phalangium</taxon>
    </lineage>
</organism>
<feature type="compositionally biased region" description="Gly residues" evidence="1">
    <location>
        <begin position="22"/>
        <end position="31"/>
    </location>
</feature>
<evidence type="ECO:0000313" key="2">
    <source>
        <dbReference type="EMBL" id="AVT42520.1"/>
    </source>
</evidence>
<accession>A0A2R4FYD3</accession>
<reference evidence="2" key="1">
    <citation type="journal article" date="2018" name="Proc. Natl. Acad. Sci. U.S.A.">
        <title>Cooption of an appendage-patterning gene cassette in the head segmentation of arachnids.</title>
        <authorList>
            <person name="Setton E.V.W."/>
            <person name="Sharma P.P."/>
        </authorList>
    </citation>
    <scope>NUCLEOTIDE SEQUENCE</scope>
</reference>
<feature type="region of interest" description="Disordered" evidence="1">
    <location>
        <begin position="52"/>
        <end position="106"/>
    </location>
</feature>
<dbReference type="AlphaFoldDB" id="A0A2R4FYD3"/>
<feature type="region of interest" description="Disordered" evidence="1">
    <location>
        <begin position="1"/>
        <end position="31"/>
    </location>
</feature>
<dbReference type="EMBL" id="MG857598">
    <property type="protein sequence ID" value="AVT42520.1"/>
    <property type="molecule type" value="mRNA"/>
</dbReference>
<proteinExistence type="evidence at transcript level"/>
<gene>
    <name evidence="2" type="primary">Sp1-4</name>
</gene>